<dbReference type="EMBL" id="FQUP01000007">
    <property type="protein sequence ID" value="SHG71714.1"/>
    <property type="molecule type" value="Genomic_DNA"/>
</dbReference>
<dbReference type="RefSeq" id="WP_073057959.1">
    <property type="nucleotide sequence ID" value="NZ_FQUP01000007.1"/>
</dbReference>
<dbReference type="OrthoDB" id="9802752at2"/>
<name>A0A1M5M324_9HYPH</name>
<dbReference type="NCBIfam" id="TIGR01550">
    <property type="entry name" value="DOC_P1"/>
    <property type="match status" value="1"/>
</dbReference>
<protein>
    <submittedName>
        <fullName evidence="2">Death on curing protein</fullName>
    </submittedName>
</protein>
<dbReference type="AlphaFoldDB" id="A0A1M5M324"/>
<dbReference type="PROSITE" id="PS51459">
    <property type="entry name" value="FIDO"/>
    <property type="match status" value="1"/>
</dbReference>
<dbReference type="PANTHER" id="PTHR39426">
    <property type="entry name" value="HOMOLOGY TO DEATH-ON-CURING PROTEIN OF PHAGE P1"/>
    <property type="match status" value="1"/>
</dbReference>
<dbReference type="GO" id="GO:0016301">
    <property type="term" value="F:kinase activity"/>
    <property type="evidence" value="ECO:0007669"/>
    <property type="project" value="InterPro"/>
</dbReference>
<reference evidence="2 3" key="1">
    <citation type="submission" date="2016-11" db="EMBL/GenBank/DDBJ databases">
        <authorList>
            <person name="Jaros S."/>
            <person name="Januszkiewicz K."/>
            <person name="Wedrychowicz H."/>
        </authorList>
    </citation>
    <scope>NUCLEOTIDE SEQUENCE [LARGE SCALE GENOMIC DNA]</scope>
    <source>
        <strain evidence="2 3">DSM 19436</strain>
    </source>
</reference>
<evidence type="ECO:0000259" key="1">
    <source>
        <dbReference type="PROSITE" id="PS51459"/>
    </source>
</evidence>
<gene>
    <name evidence="2" type="ORF">SAMN02745157_4678</name>
</gene>
<feature type="domain" description="Fido" evidence="1">
    <location>
        <begin position="7"/>
        <end position="123"/>
    </location>
</feature>
<evidence type="ECO:0000313" key="2">
    <source>
        <dbReference type="EMBL" id="SHG71714.1"/>
    </source>
</evidence>
<keyword evidence="3" id="KW-1185">Reference proteome</keyword>
<evidence type="ECO:0000313" key="3">
    <source>
        <dbReference type="Proteomes" id="UP000184485"/>
    </source>
</evidence>
<proteinExistence type="predicted"/>
<sequence>MIEPRWLSLREVLVAHERQLLRFGGPAGLRAPGPLESALDQPRNKWTYGETDLPVLASAYAYGIARNRPFIDGNKRAAFVAMVLFIRRNAVLFAPPPAESTLAILGLAAGEISEDSLARWIRDRMPAAD</sequence>
<dbReference type="InterPro" id="IPR053737">
    <property type="entry name" value="Type_II_TA_Toxin"/>
</dbReference>
<organism evidence="2 3">
    <name type="scientific">Kaistia soli DSM 19436</name>
    <dbReference type="NCBI Taxonomy" id="1122133"/>
    <lineage>
        <taxon>Bacteria</taxon>
        <taxon>Pseudomonadati</taxon>
        <taxon>Pseudomonadota</taxon>
        <taxon>Alphaproteobacteria</taxon>
        <taxon>Hyphomicrobiales</taxon>
        <taxon>Kaistiaceae</taxon>
        <taxon>Kaistia</taxon>
    </lineage>
</organism>
<dbReference type="Pfam" id="PF02661">
    <property type="entry name" value="Fic"/>
    <property type="match status" value="1"/>
</dbReference>
<dbReference type="PANTHER" id="PTHR39426:SF1">
    <property type="entry name" value="HOMOLOGY TO DEATH-ON-CURING PROTEIN OF PHAGE P1"/>
    <property type="match status" value="1"/>
</dbReference>
<dbReference type="InterPro" id="IPR036597">
    <property type="entry name" value="Fido-like_dom_sf"/>
</dbReference>
<dbReference type="STRING" id="1122133.SAMN02745157_4678"/>
<dbReference type="InterPro" id="IPR003812">
    <property type="entry name" value="Fido"/>
</dbReference>
<dbReference type="SUPFAM" id="SSF140931">
    <property type="entry name" value="Fic-like"/>
    <property type="match status" value="1"/>
</dbReference>
<dbReference type="Gene3D" id="1.20.120.1870">
    <property type="entry name" value="Fic/DOC protein, Fido domain"/>
    <property type="match status" value="1"/>
</dbReference>
<accession>A0A1M5M324</accession>
<dbReference type="Proteomes" id="UP000184485">
    <property type="component" value="Unassembled WGS sequence"/>
</dbReference>
<dbReference type="InterPro" id="IPR006440">
    <property type="entry name" value="Doc"/>
</dbReference>
<dbReference type="PIRSF" id="PIRSF018297">
    <property type="entry name" value="Doc"/>
    <property type="match status" value="1"/>
</dbReference>